<feature type="transmembrane region" description="Helical" evidence="1">
    <location>
        <begin position="373"/>
        <end position="389"/>
    </location>
</feature>
<feature type="transmembrane region" description="Helical" evidence="1">
    <location>
        <begin position="314"/>
        <end position="336"/>
    </location>
</feature>
<feature type="transmembrane region" description="Helical" evidence="1">
    <location>
        <begin position="156"/>
        <end position="173"/>
    </location>
</feature>
<reference evidence="2 3" key="1">
    <citation type="submission" date="2018-01" db="EMBL/GenBank/DDBJ databases">
        <title>Genome Sequencing and Assembly of Anaerobacter polyendosporus strain CT4.</title>
        <authorList>
            <person name="Tachaapaikoon C."/>
            <person name="Sutheeworapong S."/>
            <person name="Jenjaroenpun P."/>
            <person name="Wongsurawat T."/>
            <person name="Nookeaw I."/>
            <person name="Cheawchanlertfa P."/>
            <person name="Kosugi A."/>
            <person name="Cheevadhanarak S."/>
            <person name="Ratanakhanokchai K."/>
        </authorList>
    </citation>
    <scope>NUCLEOTIDE SEQUENCE [LARGE SCALE GENOMIC DNA]</scope>
    <source>
        <strain evidence="2 3">CT4</strain>
    </source>
</reference>
<dbReference type="KEGG" id="cmah:C1I91_25385"/>
<dbReference type="RefSeq" id="WP_128215410.1">
    <property type="nucleotide sequence ID" value="NZ_CP025746.1"/>
</dbReference>
<keyword evidence="1" id="KW-0812">Transmembrane</keyword>
<feature type="transmembrane region" description="Helical" evidence="1">
    <location>
        <begin position="108"/>
        <end position="127"/>
    </location>
</feature>
<evidence type="ECO:0000313" key="3">
    <source>
        <dbReference type="Proteomes" id="UP000286268"/>
    </source>
</evidence>
<organism evidence="2 3">
    <name type="scientific">Clostridium manihotivorum</name>
    <dbReference type="NCBI Taxonomy" id="2320868"/>
    <lineage>
        <taxon>Bacteria</taxon>
        <taxon>Bacillati</taxon>
        <taxon>Bacillota</taxon>
        <taxon>Clostridia</taxon>
        <taxon>Eubacteriales</taxon>
        <taxon>Clostridiaceae</taxon>
        <taxon>Clostridium</taxon>
    </lineage>
</organism>
<evidence type="ECO:0000256" key="1">
    <source>
        <dbReference type="SAM" id="Phobius"/>
    </source>
</evidence>
<dbReference type="Proteomes" id="UP000286268">
    <property type="component" value="Chromosome"/>
</dbReference>
<feature type="transmembrane region" description="Helical" evidence="1">
    <location>
        <begin position="5"/>
        <end position="24"/>
    </location>
</feature>
<keyword evidence="3" id="KW-1185">Reference proteome</keyword>
<keyword evidence="1" id="KW-1133">Transmembrane helix</keyword>
<proteinExistence type="predicted"/>
<feature type="transmembrane region" description="Helical" evidence="1">
    <location>
        <begin position="180"/>
        <end position="201"/>
    </location>
</feature>
<evidence type="ECO:0000313" key="2">
    <source>
        <dbReference type="EMBL" id="QAA34697.1"/>
    </source>
</evidence>
<evidence type="ECO:0008006" key="4">
    <source>
        <dbReference type="Google" id="ProtNLM"/>
    </source>
</evidence>
<dbReference type="EMBL" id="CP025746">
    <property type="protein sequence ID" value="QAA34697.1"/>
    <property type="molecule type" value="Genomic_DNA"/>
</dbReference>
<protein>
    <recommendedName>
        <fullName evidence="4">Oligosaccharide repeat unit polymerase</fullName>
    </recommendedName>
</protein>
<sequence length="397" mass="45919">MTNPFLVYVISFLSVLLVYLLGWSNLYPSLTIWTVLFFVLSFAISAFLGIRSHKKGELRYESIEYNKKIKYISVLVFLGYIAEFIYAGGAPLLNSKINYLEFSGIPTFHIFLFSFTIFYGVYLFHLFLSTKNKIVLVFYLLNYVPALLIVSRGLIINIFLGSLFVFLSMIGMRRLLNKKIIISLAVIGIAFLYLFGLFGNYRVSLSDHTYDKFSSKYILDIGEASESFRNNKIIPKPFFWSYIYISSPLANLQLNIDDNNTEINSTNIKNFVTREVLPDIVARRLVKEEPFQISDHVKLIKKELIVGTLYMGGFYYLGWIGVILQFIYLMAVIFIYMKLVGKNNKLRIVAISMMCNMVVLSTFSNMIVFAGMSMQLVFPILYRIILYIYNKRIGYEK</sequence>
<accession>A0A3R5TJ40</accession>
<feature type="transmembrane region" description="Helical" evidence="1">
    <location>
        <begin position="30"/>
        <end position="50"/>
    </location>
</feature>
<dbReference type="AlphaFoldDB" id="A0A3R5TJ40"/>
<dbReference type="OrthoDB" id="1898552at2"/>
<name>A0A3R5TJ40_9CLOT</name>
<gene>
    <name evidence="2" type="ORF">C1I91_25385</name>
</gene>
<feature type="transmembrane region" description="Helical" evidence="1">
    <location>
        <begin position="71"/>
        <end position="88"/>
    </location>
</feature>
<keyword evidence="1" id="KW-0472">Membrane</keyword>